<evidence type="ECO:0000256" key="8">
    <source>
        <dbReference type="ARBA" id="ARBA00023136"/>
    </source>
</evidence>
<dbReference type="InterPro" id="IPR036097">
    <property type="entry name" value="HisK_dim/P_sf"/>
</dbReference>
<feature type="domain" description="Histidine kinase" evidence="10">
    <location>
        <begin position="361"/>
        <end position="576"/>
    </location>
</feature>
<evidence type="ECO:0000256" key="9">
    <source>
        <dbReference type="SAM" id="Phobius"/>
    </source>
</evidence>
<dbReference type="Gene3D" id="3.30.565.10">
    <property type="entry name" value="Histidine kinase-like ATPase, C-terminal domain"/>
    <property type="match status" value="1"/>
</dbReference>
<dbReference type="SMART" id="SM00388">
    <property type="entry name" value="HisKA"/>
    <property type="match status" value="1"/>
</dbReference>
<dbReference type="Pfam" id="PF02518">
    <property type="entry name" value="HATPase_c"/>
    <property type="match status" value="1"/>
</dbReference>
<dbReference type="PROSITE" id="PS50112">
    <property type="entry name" value="PAS"/>
    <property type="match status" value="1"/>
</dbReference>
<dbReference type="CDD" id="cd00075">
    <property type="entry name" value="HATPase"/>
    <property type="match status" value="1"/>
</dbReference>
<keyword evidence="12" id="KW-0067">ATP-binding</keyword>
<keyword evidence="5" id="KW-0808">Transferase</keyword>
<evidence type="ECO:0000256" key="1">
    <source>
        <dbReference type="ARBA" id="ARBA00000085"/>
    </source>
</evidence>
<dbReference type="SUPFAM" id="SSF47384">
    <property type="entry name" value="Homodimeric domain of signal transducing histidine kinase"/>
    <property type="match status" value="1"/>
</dbReference>
<dbReference type="Gene3D" id="1.10.287.130">
    <property type="match status" value="1"/>
</dbReference>
<feature type="transmembrane region" description="Helical" evidence="9">
    <location>
        <begin position="164"/>
        <end position="182"/>
    </location>
</feature>
<dbReference type="InterPro" id="IPR035965">
    <property type="entry name" value="PAS-like_dom_sf"/>
</dbReference>
<dbReference type="InterPro" id="IPR003594">
    <property type="entry name" value="HATPase_dom"/>
</dbReference>
<dbReference type="EMBL" id="JBHUMO010000039">
    <property type="protein sequence ID" value="MFD2729051.1"/>
    <property type="molecule type" value="Genomic_DNA"/>
</dbReference>
<dbReference type="InterPro" id="IPR036890">
    <property type="entry name" value="HATPase_C_sf"/>
</dbReference>
<dbReference type="InterPro" id="IPR003661">
    <property type="entry name" value="HisK_dim/P_dom"/>
</dbReference>
<dbReference type="InterPro" id="IPR004358">
    <property type="entry name" value="Sig_transdc_His_kin-like_C"/>
</dbReference>
<dbReference type="InterPro" id="IPR050351">
    <property type="entry name" value="BphY/WalK/GraS-like"/>
</dbReference>
<dbReference type="PANTHER" id="PTHR45453">
    <property type="entry name" value="PHOSPHATE REGULON SENSOR PROTEIN PHOR"/>
    <property type="match status" value="1"/>
</dbReference>
<keyword evidence="13" id="KW-1185">Reference proteome</keyword>
<evidence type="ECO:0000256" key="4">
    <source>
        <dbReference type="ARBA" id="ARBA00022553"/>
    </source>
</evidence>
<dbReference type="PANTHER" id="PTHR45453:SF1">
    <property type="entry name" value="PHOSPHATE REGULON SENSOR PROTEIN PHOR"/>
    <property type="match status" value="1"/>
</dbReference>
<comment type="catalytic activity">
    <reaction evidence="1">
        <text>ATP + protein L-histidine = ADP + protein N-phospho-L-histidine.</text>
        <dbReference type="EC" id="2.7.13.3"/>
    </reaction>
</comment>
<dbReference type="InterPro" id="IPR000014">
    <property type="entry name" value="PAS"/>
</dbReference>
<dbReference type="PRINTS" id="PR00344">
    <property type="entry name" value="BCTRLSENSOR"/>
</dbReference>
<keyword evidence="12" id="KW-0547">Nucleotide-binding</keyword>
<keyword evidence="9" id="KW-1133">Transmembrane helix</keyword>
<keyword evidence="4" id="KW-0597">Phosphoprotein</keyword>
<dbReference type="RefSeq" id="WP_379981031.1">
    <property type="nucleotide sequence ID" value="NZ_JBHUMO010000039.1"/>
</dbReference>
<evidence type="ECO:0000256" key="2">
    <source>
        <dbReference type="ARBA" id="ARBA00004370"/>
    </source>
</evidence>
<keyword evidence="6" id="KW-0418">Kinase</keyword>
<keyword evidence="7" id="KW-0902">Two-component regulatory system</keyword>
<dbReference type="Pfam" id="PF00512">
    <property type="entry name" value="HisKA"/>
    <property type="match status" value="1"/>
</dbReference>
<organism evidence="12 13">
    <name type="scientific">Enterococcus camelliae</name>
    <dbReference type="NCBI Taxonomy" id="453959"/>
    <lineage>
        <taxon>Bacteria</taxon>
        <taxon>Bacillati</taxon>
        <taxon>Bacillota</taxon>
        <taxon>Bacilli</taxon>
        <taxon>Lactobacillales</taxon>
        <taxon>Enterococcaceae</taxon>
        <taxon>Enterococcus</taxon>
    </lineage>
</organism>
<dbReference type="SMART" id="SM00387">
    <property type="entry name" value="HATPase_c"/>
    <property type="match status" value="1"/>
</dbReference>
<proteinExistence type="predicted"/>
<evidence type="ECO:0000259" key="10">
    <source>
        <dbReference type="PROSITE" id="PS50109"/>
    </source>
</evidence>
<reference evidence="13" key="1">
    <citation type="journal article" date="2019" name="Int. J. Syst. Evol. Microbiol.">
        <title>The Global Catalogue of Microorganisms (GCM) 10K type strain sequencing project: providing services to taxonomists for standard genome sequencing and annotation.</title>
        <authorList>
            <consortium name="The Broad Institute Genomics Platform"/>
            <consortium name="The Broad Institute Genome Sequencing Center for Infectious Disease"/>
            <person name="Wu L."/>
            <person name="Ma J."/>
        </authorList>
    </citation>
    <scope>NUCLEOTIDE SEQUENCE [LARGE SCALE GENOMIC DNA]</scope>
    <source>
        <strain evidence="13">TISTR 932</strain>
    </source>
</reference>
<dbReference type="EC" id="2.7.13.3" evidence="3"/>
<accession>A0ABW5TLT4</accession>
<dbReference type="InterPro" id="IPR005467">
    <property type="entry name" value="His_kinase_dom"/>
</dbReference>
<name>A0ABW5TLT4_9ENTE</name>
<evidence type="ECO:0000313" key="12">
    <source>
        <dbReference type="EMBL" id="MFD2729051.1"/>
    </source>
</evidence>
<dbReference type="SUPFAM" id="SSF55874">
    <property type="entry name" value="ATPase domain of HSP90 chaperone/DNA topoisomerase II/histidine kinase"/>
    <property type="match status" value="1"/>
</dbReference>
<evidence type="ECO:0000256" key="7">
    <source>
        <dbReference type="ARBA" id="ARBA00023012"/>
    </source>
</evidence>
<evidence type="ECO:0000256" key="6">
    <source>
        <dbReference type="ARBA" id="ARBA00022777"/>
    </source>
</evidence>
<evidence type="ECO:0000256" key="5">
    <source>
        <dbReference type="ARBA" id="ARBA00022679"/>
    </source>
</evidence>
<keyword evidence="9" id="KW-0812">Transmembrane</keyword>
<gene>
    <name evidence="12" type="ORF">ACFSR0_06400</name>
</gene>
<protein>
    <recommendedName>
        <fullName evidence="3">histidine kinase</fullName>
        <ecNumber evidence="3">2.7.13.3</ecNumber>
    </recommendedName>
</protein>
<dbReference type="CDD" id="cd00082">
    <property type="entry name" value="HisKA"/>
    <property type="match status" value="1"/>
</dbReference>
<sequence>MKRFFKNYGALSVVFLFLFFGSWQLISRFYNQQVTNQQVSYLQKKGKLLLHMSDSQIMKLQELTSTYSEDSDERLTLLDKNGHILKDSSDGSLRGTRSNRPEIKAVMSGNAFGKATRWSTTIKKTFLYVALPIQEKNEIVGYLRLAEPADDFLESSKGIKQSIFMIYLLFYCMVYFLVLRILTKRNRPVETVLPILKKMIQDPMINEVVEKEKPNEQEEELLTVVSKLNDQLNQTYLAYESSEKQLTTLFNELKIGIFILDHEGKVKSMNASMQKNLGIAPIEQWHVPFSSVITDTHLIQLIYHVSERAPFVNQEIKIAATQKILDVTLRYFKEDHQILVTAYDLTKIRQLEKMQRDFVGNVTHELKTPVTSLIGFTETLLDGAKNDPETLVSFLTIMQKDAYRLEELIQQVIQLSKSTDRYDYELKNIPLFPFIQHIIEDYHTLSVEKNIHFAIHGNQEYLFFTKQELLQAILKNLIENAIYYSTEDTTIQILFSQVNKKLTIQVKDEGVGIDKDDQKRIFERFYRADKARARNSGGSGLGLAIVKEYVEALNGTIDVQSYPGIGTTFILNFPLT</sequence>
<dbReference type="PROSITE" id="PS50109">
    <property type="entry name" value="HIS_KIN"/>
    <property type="match status" value="1"/>
</dbReference>
<keyword evidence="8 9" id="KW-0472">Membrane</keyword>
<comment type="subcellular location">
    <subcellularLocation>
        <location evidence="2">Membrane</location>
    </subcellularLocation>
</comment>
<feature type="domain" description="PAS" evidence="11">
    <location>
        <begin position="242"/>
        <end position="283"/>
    </location>
</feature>
<evidence type="ECO:0000256" key="3">
    <source>
        <dbReference type="ARBA" id="ARBA00012438"/>
    </source>
</evidence>
<dbReference type="CDD" id="cd00130">
    <property type="entry name" value="PAS"/>
    <property type="match status" value="1"/>
</dbReference>
<evidence type="ECO:0000313" key="13">
    <source>
        <dbReference type="Proteomes" id="UP001597427"/>
    </source>
</evidence>
<dbReference type="GO" id="GO:0005524">
    <property type="term" value="F:ATP binding"/>
    <property type="evidence" value="ECO:0007669"/>
    <property type="project" value="UniProtKB-KW"/>
</dbReference>
<dbReference type="Gene3D" id="3.30.450.20">
    <property type="entry name" value="PAS domain"/>
    <property type="match status" value="2"/>
</dbReference>
<evidence type="ECO:0000259" key="11">
    <source>
        <dbReference type="PROSITE" id="PS50112"/>
    </source>
</evidence>
<comment type="caution">
    <text evidence="12">The sequence shown here is derived from an EMBL/GenBank/DDBJ whole genome shotgun (WGS) entry which is preliminary data.</text>
</comment>
<dbReference type="Proteomes" id="UP001597427">
    <property type="component" value="Unassembled WGS sequence"/>
</dbReference>
<dbReference type="SUPFAM" id="SSF55785">
    <property type="entry name" value="PYP-like sensor domain (PAS domain)"/>
    <property type="match status" value="1"/>
</dbReference>